<feature type="transmembrane region" description="Helical" evidence="1">
    <location>
        <begin position="12"/>
        <end position="29"/>
    </location>
</feature>
<dbReference type="AlphaFoldDB" id="A0A2P2PTU7"/>
<sequence length="33" mass="3722">MGSIDLKTARMQTCCLVILLAFSIYYALLARKN</sequence>
<keyword evidence="1" id="KW-1133">Transmembrane helix</keyword>
<reference evidence="2" key="1">
    <citation type="submission" date="2018-02" db="EMBL/GenBank/DDBJ databases">
        <title>Rhizophora mucronata_Transcriptome.</title>
        <authorList>
            <person name="Meera S.P."/>
            <person name="Sreeshan A."/>
            <person name="Augustine A."/>
        </authorList>
    </citation>
    <scope>NUCLEOTIDE SEQUENCE</scope>
    <source>
        <tissue evidence="2">Leaf</tissue>
    </source>
</reference>
<accession>A0A2P2PTU7</accession>
<organism evidence="2">
    <name type="scientific">Rhizophora mucronata</name>
    <name type="common">Asiatic mangrove</name>
    <dbReference type="NCBI Taxonomy" id="61149"/>
    <lineage>
        <taxon>Eukaryota</taxon>
        <taxon>Viridiplantae</taxon>
        <taxon>Streptophyta</taxon>
        <taxon>Embryophyta</taxon>
        <taxon>Tracheophyta</taxon>
        <taxon>Spermatophyta</taxon>
        <taxon>Magnoliopsida</taxon>
        <taxon>eudicotyledons</taxon>
        <taxon>Gunneridae</taxon>
        <taxon>Pentapetalae</taxon>
        <taxon>rosids</taxon>
        <taxon>fabids</taxon>
        <taxon>Malpighiales</taxon>
        <taxon>Rhizophoraceae</taxon>
        <taxon>Rhizophora</taxon>
    </lineage>
</organism>
<proteinExistence type="predicted"/>
<keyword evidence="1" id="KW-0472">Membrane</keyword>
<protein>
    <submittedName>
        <fullName evidence="2">Uncharacterized protein</fullName>
    </submittedName>
</protein>
<evidence type="ECO:0000256" key="1">
    <source>
        <dbReference type="SAM" id="Phobius"/>
    </source>
</evidence>
<name>A0A2P2PTU7_RHIMU</name>
<evidence type="ECO:0000313" key="2">
    <source>
        <dbReference type="EMBL" id="MBX58184.1"/>
    </source>
</evidence>
<dbReference type="EMBL" id="GGEC01077700">
    <property type="protein sequence ID" value="MBX58184.1"/>
    <property type="molecule type" value="Transcribed_RNA"/>
</dbReference>
<keyword evidence="1" id="KW-0812">Transmembrane</keyword>